<dbReference type="GO" id="GO:0019277">
    <property type="term" value="P:UDP-N-acetylgalactosamine biosynthetic process"/>
    <property type="evidence" value="ECO:0007669"/>
    <property type="project" value="InterPro"/>
</dbReference>
<comment type="pathway">
    <text evidence="2 12">Cell wall biogenesis; peptidoglycan biosynthesis.</text>
</comment>
<keyword evidence="3 12" id="KW-0963">Cytoplasm</keyword>
<dbReference type="Gene3D" id="3.65.10.10">
    <property type="entry name" value="Enolpyruvate transferase domain"/>
    <property type="match status" value="2"/>
</dbReference>
<organism evidence="14 15">
    <name type="scientific">Candidatus Dojkabacteria bacterium</name>
    <dbReference type="NCBI Taxonomy" id="2099670"/>
    <lineage>
        <taxon>Bacteria</taxon>
        <taxon>Candidatus Dojkabacteria</taxon>
    </lineage>
</organism>
<evidence type="ECO:0000259" key="13">
    <source>
        <dbReference type="Pfam" id="PF00275"/>
    </source>
</evidence>
<dbReference type="InterPro" id="IPR005750">
    <property type="entry name" value="UDP_GlcNAc_COvinyl_MurA"/>
</dbReference>
<comment type="caution">
    <text evidence="14">The sequence shown here is derived from an EMBL/GenBank/DDBJ whole genome shotgun (WGS) entry which is preliminary data.</text>
</comment>
<evidence type="ECO:0000256" key="3">
    <source>
        <dbReference type="ARBA" id="ARBA00022490"/>
    </source>
</evidence>
<dbReference type="GO" id="GO:0008360">
    <property type="term" value="P:regulation of cell shape"/>
    <property type="evidence" value="ECO:0007669"/>
    <property type="project" value="UniProtKB-KW"/>
</dbReference>
<comment type="similarity">
    <text evidence="10 12">Belongs to the EPSP synthase family. MurA subfamily.</text>
</comment>
<evidence type="ECO:0000256" key="4">
    <source>
        <dbReference type="ARBA" id="ARBA00022618"/>
    </source>
</evidence>
<evidence type="ECO:0000256" key="12">
    <source>
        <dbReference type="HAMAP-Rule" id="MF_00111"/>
    </source>
</evidence>
<evidence type="ECO:0000256" key="8">
    <source>
        <dbReference type="ARBA" id="ARBA00023306"/>
    </source>
</evidence>
<dbReference type="EMBL" id="JAGQLH010000011">
    <property type="protein sequence ID" value="MCA9385283.1"/>
    <property type="molecule type" value="Genomic_DNA"/>
</dbReference>
<dbReference type="PANTHER" id="PTHR43783:SF1">
    <property type="entry name" value="UDP-N-ACETYLGLUCOSAMINE 1-CARBOXYVINYLTRANSFERASE"/>
    <property type="match status" value="1"/>
</dbReference>
<dbReference type="GO" id="GO:0071555">
    <property type="term" value="P:cell wall organization"/>
    <property type="evidence" value="ECO:0007669"/>
    <property type="project" value="UniProtKB-KW"/>
</dbReference>
<dbReference type="CDD" id="cd01555">
    <property type="entry name" value="UdpNAET"/>
    <property type="match status" value="1"/>
</dbReference>
<evidence type="ECO:0000256" key="6">
    <source>
        <dbReference type="ARBA" id="ARBA00022960"/>
    </source>
</evidence>
<dbReference type="InterPro" id="IPR036968">
    <property type="entry name" value="Enolpyruvate_Tfrase_sf"/>
</dbReference>
<keyword evidence="6 12" id="KW-0133">Cell shape</keyword>
<dbReference type="EC" id="2.5.1.7" evidence="12"/>
<feature type="binding site" evidence="12">
    <location>
        <position position="336"/>
    </location>
    <ligand>
        <name>UDP-N-acetyl-alpha-D-glucosamine</name>
        <dbReference type="ChEBI" id="CHEBI:57705"/>
    </ligand>
</feature>
<feature type="domain" description="Enolpyruvate transferase" evidence="13">
    <location>
        <begin position="7"/>
        <end position="416"/>
    </location>
</feature>
<keyword evidence="8 12" id="KW-0131">Cell cycle</keyword>
<proteinExistence type="inferred from homology"/>
<feature type="active site" description="Proton donor" evidence="12">
    <location>
        <position position="118"/>
    </location>
</feature>
<name>A0A955L799_9BACT</name>
<dbReference type="GO" id="GO:0008760">
    <property type="term" value="F:UDP-N-acetylglucosamine 1-carboxyvinyltransferase activity"/>
    <property type="evidence" value="ECO:0007669"/>
    <property type="project" value="UniProtKB-UniRule"/>
</dbReference>
<dbReference type="PANTHER" id="PTHR43783">
    <property type="entry name" value="UDP-N-ACETYLGLUCOSAMINE 1-CARBOXYVINYLTRANSFERASE"/>
    <property type="match status" value="1"/>
</dbReference>
<feature type="binding site" evidence="12">
    <location>
        <begin position="22"/>
        <end position="23"/>
    </location>
    <ligand>
        <name>phosphoenolpyruvate</name>
        <dbReference type="ChEBI" id="CHEBI:58702"/>
    </ligand>
</feature>
<dbReference type="InterPro" id="IPR050068">
    <property type="entry name" value="MurA_subfamily"/>
</dbReference>
<reference evidence="14" key="1">
    <citation type="submission" date="2020-04" db="EMBL/GenBank/DDBJ databases">
        <authorList>
            <person name="Zhang T."/>
        </authorList>
    </citation>
    <scope>NUCLEOTIDE SEQUENCE</scope>
    <source>
        <strain evidence="14">HKST-UBA11</strain>
    </source>
</reference>
<evidence type="ECO:0000256" key="5">
    <source>
        <dbReference type="ARBA" id="ARBA00022679"/>
    </source>
</evidence>
<reference evidence="14" key="2">
    <citation type="journal article" date="2021" name="Microbiome">
        <title>Successional dynamics and alternative stable states in a saline activated sludge microbial community over 9 years.</title>
        <authorList>
            <person name="Wang Y."/>
            <person name="Ye J."/>
            <person name="Ju F."/>
            <person name="Liu L."/>
            <person name="Boyd J.A."/>
            <person name="Deng Y."/>
            <person name="Parks D.H."/>
            <person name="Jiang X."/>
            <person name="Yin X."/>
            <person name="Woodcroft B.J."/>
            <person name="Tyson G.W."/>
            <person name="Hugenholtz P."/>
            <person name="Polz M.F."/>
            <person name="Zhang T."/>
        </authorList>
    </citation>
    <scope>NUCLEOTIDE SEQUENCE</scope>
    <source>
        <strain evidence="14">HKST-UBA11</strain>
    </source>
</reference>
<dbReference type="Pfam" id="PF00275">
    <property type="entry name" value="EPSP_synthase"/>
    <property type="match status" value="1"/>
</dbReference>
<evidence type="ECO:0000313" key="14">
    <source>
        <dbReference type="EMBL" id="MCA9385283.1"/>
    </source>
</evidence>
<evidence type="ECO:0000256" key="10">
    <source>
        <dbReference type="ARBA" id="ARBA00038367"/>
    </source>
</evidence>
<dbReference type="GO" id="GO:0009252">
    <property type="term" value="P:peptidoglycan biosynthetic process"/>
    <property type="evidence" value="ECO:0007669"/>
    <property type="project" value="UniProtKB-UniRule"/>
</dbReference>
<keyword evidence="9 12" id="KW-0961">Cell wall biogenesis/degradation</keyword>
<keyword evidence="5 12" id="KW-0808">Transferase</keyword>
<gene>
    <name evidence="12 14" type="primary">murA</name>
    <name evidence="14" type="ORF">KC717_01405</name>
</gene>
<dbReference type="AlphaFoldDB" id="A0A955L799"/>
<dbReference type="HAMAP" id="MF_00111">
    <property type="entry name" value="MurA"/>
    <property type="match status" value="1"/>
</dbReference>
<comment type="function">
    <text evidence="12">Cell wall formation. Adds enolpyruvyl to UDP-N-acetylglucosamine.</text>
</comment>
<comment type="caution">
    <text evidence="12">Lacks conserved residue(s) required for the propagation of feature annotation.</text>
</comment>
<evidence type="ECO:0000256" key="9">
    <source>
        <dbReference type="ARBA" id="ARBA00023316"/>
    </source>
</evidence>
<dbReference type="SUPFAM" id="SSF55205">
    <property type="entry name" value="EPT/RTPC-like"/>
    <property type="match status" value="1"/>
</dbReference>
<sequence length="429" mass="46372">MARFSIRGGKPLNGTLPAAGNKNAVLKMIPAALLSSEPVRLTNVPAISDVEVMFEIMKGLGTKISYDKQAGIVELHTPEITSHTINPDLAKKLRASNMFLGPLLAREGTVTNVFPGGDKIGPREMNAHFDGLKQLGAHVELHESKSFTLSGTMKPAEVFLYEPSVTATENTLLAAVLTDGTTTIENAASEPHVQELCNMLVTMGASIEGIGTNKLTIHGVSSLHGTDFKIPPDFIYIGTFIILAAITGGDLKITDVNHKDLRTILYFFSKLGVHTEFEDGTIHIPPHQKLKIDDPTWARTKGFYSQPWPCFPTDLMSIAIVLATQTEGSTLFFEKMYPGRMFFANYLNGMGANIILADPHRIIVNGKTSLTGAKGLQSPDLRAGMAFVAAGLCAEGETVVESVEHIERGYPNIDSVLKSLGADITRIED</sequence>
<evidence type="ECO:0000256" key="7">
    <source>
        <dbReference type="ARBA" id="ARBA00022984"/>
    </source>
</evidence>
<dbReference type="GO" id="GO:0005737">
    <property type="term" value="C:cytoplasm"/>
    <property type="evidence" value="ECO:0007669"/>
    <property type="project" value="UniProtKB-SubCell"/>
</dbReference>
<accession>A0A955L799</accession>
<dbReference type="GO" id="GO:0051301">
    <property type="term" value="P:cell division"/>
    <property type="evidence" value="ECO:0007669"/>
    <property type="project" value="UniProtKB-KW"/>
</dbReference>
<dbReference type="NCBIfam" id="NF006873">
    <property type="entry name" value="PRK09369.1"/>
    <property type="match status" value="1"/>
</dbReference>
<comment type="catalytic activity">
    <reaction evidence="11 12">
        <text>phosphoenolpyruvate + UDP-N-acetyl-alpha-D-glucosamine = UDP-N-acetyl-3-O-(1-carboxyvinyl)-alpha-D-glucosamine + phosphate</text>
        <dbReference type="Rhea" id="RHEA:18681"/>
        <dbReference type="ChEBI" id="CHEBI:43474"/>
        <dbReference type="ChEBI" id="CHEBI:57705"/>
        <dbReference type="ChEBI" id="CHEBI:58702"/>
        <dbReference type="ChEBI" id="CHEBI:68483"/>
        <dbReference type="EC" id="2.5.1.7"/>
    </reaction>
</comment>
<keyword evidence="7 12" id="KW-0573">Peptidoglycan synthesis</keyword>
<keyword evidence="4 12" id="KW-0132">Cell division</keyword>
<dbReference type="NCBIfam" id="TIGR01072">
    <property type="entry name" value="murA"/>
    <property type="match status" value="1"/>
</dbReference>
<feature type="binding site" evidence="12">
    <location>
        <position position="94"/>
    </location>
    <ligand>
        <name>UDP-N-acetyl-alpha-D-glucosamine</name>
        <dbReference type="ChEBI" id="CHEBI:57705"/>
    </ligand>
</feature>
<evidence type="ECO:0000256" key="11">
    <source>
        <dbReference type="ARBA" id="ARBA00047527"/>
    </source>
</evidence>
<dbReference type="InterPro" id="IPR001986">
    <property type="entry name" value="Enolpyruvate_Tfrase_dom"/>
</dbReference>
<feature type="binding site" evidence="12">
    <location>
        <position position="314"/>
    </location>
    <ligand>
        <name>UDP-N-acetyl-alpha-D-glucosamine</name>
        <dbReference type="ChEBI" id="CHEBI:57705"/>
    </ligand>
</feature>
<evidence type="ECO:0000313" key="15">
    <source>
        <dbReference type="Proteomes" id="UP000754563"/>
    </source>
</evidence>
<evidence type="ECO:0000256" key="2">
    <source>
        <dbReference type="ARBA" id="ARBA00004752"/>
    </source>
</evidence>
<protein>
    <recommendedName>
        <fullName evidence="12">UDP-N-acetylglucosamine 1-carboxyvinyltransferase</fullName>
        <ecNumber evidence="12">2.5.1.7</ecNumber>
    </recommendedName>
    <alternativeName>
        <fullName evidence="12">Enoylpyruvate transferase</fullName>
    </alternativeName>
    <alternativeName>
        <fullName evidence="12">UDP-N-acetylglucosamine enolpyruvyl transferase</fullName>
        <shortName evidence="12">EPT</shortName>
    </alternativeName>
</protein>
<comment type="subcellular location">
    <subcellularLocation>
        <location evidence="1 12">Cytoplasm</location>
    </subcellularLocation>
</comment>
<evidence type="ECO:0000256" key="1">
    <source>
        <dbReference type="ARBA" id="ARBA00004496"/>
    </source>
</evidence>
<dbReference type="InterPro" id="IPR013792">
    <property type="entry name" value="RNA3'P_cycl/enolpyr_Trfase_a/b"/>
</dbReference>
<dbReference type="Proteomes" id="UP000754563">
    <property type="component" value="Unassembled WGS sequence"/>
</dbReference>